<evidence type="ECO:0000256" key="1">
    <source>
        <dbReference type="SAM" id="MobiDB-lite"/>
    </source>
</evidence>
<dbReference type="EMBL" id="KN817590">
    <property type="protein sequence ID" value="KJA18363.1"/>
    <property type="molecule type" value="Genomic_DNA"/>
</dbReference>
<dbReference type="AlphaFoldDB" id="A0A0D2M591"/>
<reference evidence="3" key="1">
    <citation type="submission" date="2014-04" db="EMBL/GenBank/DDBJ databases">
        <title>Evolutionary Origins and Diversification of the Mycorrhizal Mutualists.</title>
        <authorList>
            <consortium name="DOE Joint Genome Institute"/>
            <consortium name="Mycorrhizal Genomics Consortium"/>
            <person name="Kohler A."/>
            <person name="Kuo A."/>
            <person name="Nagy L.G."/>
            <person name="Floudas D."/>
            <person name="Copeland A."/>
            <person name="Barry K.W."/>
            <person name="Cichocki N."/>
            <person name="Veneault-Fourrey C."/>
            <person name="LaButti K."/>
            <person name="Lindquist E.A."/>
            <person name="Lipzen A."/>
            <person name="Lundell T."/>
            <person name="Morin E."/>
            <person name="Murat C."/>
            <person name="Riley R."/>
            <person name="Ohm R."/>
            <person name="Sun H."/>
            <person name="Tunlid A."/>
            <person name="Henrissat B."/>
            <person name="Grigoriev I.V."/>
            <person name="Hibbett D.S."/>
            <person name="Martin F."/>
        </authorList>
    </citation>
    <scope>NUCLEOTIDE SEQUENCE [LARGE SCALE GENOMIC DNA]</scope>
    <source>
        <strain evidence="3">FD-334 SS-4</strain>
    </source>
</reference>
<protein>
    <submittedName>
        <fullName evidence="2">Uncharacterized protein</fullName>
    </submittedName>
</protein>
<feature type="region of interest" description="Disordered" evidence="1">
    <location>
        <begin position="240"/>
        <end position="278"/>
    </location>
</feature>
<proteinExistence type="predicted"/>
<evidence type="ECO:0000313" key="2">
    <source>
        <dbReference type="EMBL" id="KJA18363.1"/>
    </source>
</evidence>
<keyword evidence="3" id="KW-1185">Reference proteome</keyword>
<feature type="compositionally biased region" description="Polar residues" evidence="1">
    <location>
        <begin position="252"/>
        <end position="266"/>
    </location>
</feature>
<accession>A0A0D2M591</accession>
<feature type="region of interest" description="Disordered" evidence="1">
    <location>
        <begin position="69"/>
        <end position="90"/>
    </location>
</feature>
<name>A0A0D2M591_HYPSF</name>
<gene>
    <name evidence="2" type="ORF">HYPSUDRAFT_57196</name>
</gene>
<organism evidence="2 3">
    <name type="scientific">Hypholoma sublateritium (strain FD-334 SS-4)</name>
    <dbReference type="NCBI Taxonomy" id="945553"/>
    <lineage>
        <taxon>Eukaryota</taxon>
        <taxon>Fungi</taxon>
        <taxon>Dikarya</taxon>
        <taxon>Basidiomycota</taxon>
        <taxon>Agaricomycotina</taxon>
        <taxon>Agaricomycetes</taxon>
        <taxon>Agaricomycetidae</taxon>
        <taxon>Agaricales</taxon>
        <taxon>Agaricineae</taxon>
        <taxon>Strophariaceae</taxon>
        <taxon>Hypholoma</taxon>
    </lineage>
</organism>
<dbReference type="Proteomes" id="UP000054270">
    <property type="component" value="Unassembled WGS sequence"/>
</dbReference>
<evidence type="ECO:0000313" key="3">
    <source>
        <dbReference type="Proteomes" id="UP000054270"/>
    </source>
</evidence>
<sequence>MLAVVSKDYDTTYNVSSLSVKETDESLALLALLSALRWSYKALKNTSPPHRPLIAHSLPTRPAFALTTGGWRQKSSSTQHGAGTRLLGNYGRLRPKSSMKTIKFDAIPAAARLSDRRAPRGVTRPRRVPPGLDTKYGPTMHLKRWFCISAMYVYGARGGIGPGSQDRRRKLSSNETQELMQRRVVKSRKNEQIASVYCGCRQRPPVCMNAKNAAHPSTTDEPYLISHCTQYYYLGGTTTTASPGSKSEHAGTPSSLSTSPFATNAQRPDGPSYRLAKTPEVIRKPIKVAEERGKVKENEALYGVSLTSIKPKRKEKKRRTVGGTA</sequence>